<dbReference type="Proteomes" id="UP000319257">
    <property type="component" value="Unassembled WGS sequence"/>
</dbReference>
<dbReference type="InterPro" id="IPR051615">
    <property type="entry name" value="Transcr_Regulatory_Elem"/>
</dbReference>
<dbReference type="GO" id="GO:0005634">
    <property type="term" value="C:nucleus"/>
    <property type="evidence" value="ECO:0007669"/>
    <property type="project" value="UniProtKB-SubCell"/>
</dbReference>
<evidence type="ECO:0000256" key="4">
    <source>
        <dbReference type="ARBA" id="ARBA00023015"/>
    </source>
</evidence>
<gene>
    <name evidence="10" type="ORF">E0L32_010521</name>
</gene>
<dbReference type="InterPro" id="IPR001138">
    <property type="entry name" value="Zn2Cys6_DnaBD"/>
</dbReference>
<keyword evidence="11" id="KW-1185">Reference proteome</keyword>
<dbReference type="AlphaFoldDB" id="A0A507ANE4"/>
<evidence type="ECO:0000313" key="10">
    <source>
        <dbReference type="EMBL" id="TPX07834.1"/>
    </source>
</evidence>
<evidence type="ECO:0000256" key="1">
    <source>
        <dbReference type="ARBA" id="ARBA00004123"/>
    </source>
</evidence>
<evidence type="ECO:0000256" key="7">
    <source>
        <dbReference type="ARBA" id="ARBA00023242"/>
    </source>
</evidence>
<keyword evidence="7" id="KW-0539">Nucleus</keyword>
<dbReference type="CDD" id="cd00067">
    <property type="entry name" value="GAL4"/>
    <property type="match status" value="1"/>
</dbReference>
<feature type="domain" description="Xylanolytic transcriptional activator regulatory" evidence="9">
    <location>
        <begin position="284"/>
        <end position="361"/>
    </location>
</feature>
<keyword evidence="5" id="KW-0238">DNA-binding</keyword>
<keyword evidence="2" id="KW-0479">Metal-binding</keyword>
<dbReference type="GO" id="GO:0008270">
    <property type="term" value="F:zinc ion binding"/>
    <property type="evidence" value="ECO:0007669"/>
    <property type="project" value="InterPro"/>
</dbReference>
<dbReference type="Pfam" id="PF04082">
    <property type="entry name" value="Fungal_trans"/>
    <property type="match status" value="1"/>
</dbReference>
<dbReference type="InterPro" id="IPR036864">
    <property type="entry name" value="Zn2-C6_fun-type_DNA-bd_sf"/>
</dbReference>
<dbReference type="SMART" id="SM00906">
    <property type="entry name" value="Fungal_trans"/>
    <property type="match status" value="1"/>
</dbReference>
<organism evidence="10 11">
    <name type="scientific">Thyridium curvatum</name>
    <dbReference type="NCBI Taxonomy" id="1093900"/>
    <lineage>
        <taxon>Eukaryota</taxon>
        <taxon>Fungi</taxon>
        <taxon>Dikarya</taxon>
        <taxon>Ascomycota</taxon>
        <taxon>Pezizomycotina</taxon>
        <taxon>Sordariomycetes</taxon>
        <taxon>Sordariomycetidae</taxon>
        <taxon>Thyridiales</taxon>
        <taxon>Thyridiaceae</taxon>
        <taxon>Thyridium</taxon>
    </lineage>
</organism>
<dbReference type="STRING" id="1093900.A0A507ANE4"/>
<evidence type="ECO:0000256" key="8">
    <source>
        <dbReference type="SAM" id="MobiDB-lite"/>
    </source>
</evidence>
<name>A0A507ANE4_9PEZI</name>
<keyword evidence="6" id="KW-0804">Transcription</keyword>
<keyword evidence="3" id="KW-0862">Zinc</keyword>
<evidence type="ECO:0000256" key="3">
    <source>
        <dbReference type="ARBA" id="ARBA00022833"/>
    </source>
</evidence>
<sequence>MRGDNADVLSQCNGEQPRCAPCLERGIECTYKHTENKRKPPSKRYVESLQARIAFLEGRLSELGKASQSLSPVPQGLGENAEGEAGSELSEESDQDSKSPGAASRNPIGEITQRAGRLNIGEDGQLRYFGAQSGYNLIHGPIYEPADNTLNSSQQAGLAAAARLGKVAKVSRDTEHHLLELYWRWQNPWVYLLDKESFMTDYQNGGGPYCTPLLLSAIFALASRYSDRPEVRSDPSDPHTAGNMFAEQAKLLMMYESENATLATVQAACLLSLRWMSENKESLGWLYAGMATRMAYNLGLNLDCAKWVASGHLSNKEAEIRNITWWGCYKLDKLYCLGLGRPGTTRTCDIACAKPSLLPEVEFEPWVPLTQKDRVLLGAHSRAVSSMIASCDHLTLISEPLELLQLSKVDAENVVASADVACNAFYTNLPSHLRLPSSPRTPCLPHIYQLHIQFHVMQIQLHRPLIRRRSKQNPSDQDEDTHLKACRHSATEVAKLLRIYDYHYTLRLVPVVTVLGTFNAAVVHLMDVASPEEFLKRHALRHLRLCVVALSIMGLAWAWSERALRIFRLLANEWLMPHAVPDDLKTDDQPGSPTQLRDNGGDSRDVRQHRFWDSLEQEQGPDIPVVGMVPQYGNWTAPASWLLDSQEQQQGGLEEQQQLPYSGQFPEIPAEEAAQDAPASSASFGAMDEVDWLFNVDLALSNSNHFAPEFDGSGQLDSWVSAAPQQPFTFEGIIGDPRAPVTDHDWLFPIEDQQ</sequence>
<dbReference type="InParanoid" id="A0A507ANE4"/>
<evidence type="ECO:0000259" key="9">
    <source>
        <dbReference type="SMART" id="SM00906"/>
    </source>
</evidence>
<dbReference type="OrthoDB" id="2154091at2759"/>
<dbReference type="CDD" id="cd12148">
    <property type="entry name" value="fungal_TF_MHR"/>
    <property type="match status" value="1"/>
</dbReference>
<proteinExistence type="predicted"/>
<protein>
    <recommendedName>
        <fullName evidence="9">Xylanolytic transcriptional activator regulatory domain-containing protein</fullName>
    </recommendedName>
</protein>
<evidence type="ECO:0000313" key="11">
    <source>
        <dbReference type="Proteomes" id="UP000319257"/>
    </source>
</evidence>
<evidence type="ECO:0000256" key="2">
    <source>
        <dbReference type="ARBA" id="ARBA00022723"/>
    </source>
</evidence>
<dbReference type="GO" id="GO:0000981">
    <property type="term" value="F:DNA-binding transcription factor activity, RNA polymerase II-specific"/>
    <property type="evidence" value="ECO:0007669"/>
    <property type="project" value="InterPro"/>
</dbReference>
<dbReference type="Gene3D" id="4.10.240.10">
    <property type="entry name" value="Zn(2)-C6 fungal-type DNA-binding domain"/>
    <property type="match status" value="1"/>
</dbReference>
<keyword evidence="4" id="KW-0805">Transcription regulation</keyword>
<dbReference type="GO" id="GO:0003677">
    <property type="term" value="F:DNA binding"/>
    <property type="evidence" value="ECO:0007669"/>
    <property type="project" value="UniProtKB-KW"/>
</dbReference>
<evidence type="ECO:0000256" key="6">
    <source>
        <dbReference type="ARBA" id="ARBA00023163"/>
    </source>
</evidence>
<comment type="subcellular location">
    <subcellularLocation>
        <location evidence="1">Nucleus</location>
    </subcellularLocation>
</comment>
<dbReference type="PANTHER" id="PTHR31313">
    <property type="entry name" value="TY1 ENHANCER ACTIVATOR"/>
    <property type="match status" value="1"/>
</dbReference>
<dbReference type="GeneID" id="41977968"/>
<evidence type="ECO:0000256" key="5">
    <source>
        <dbReference type="ARBA" id="ARBA00023125"/>
    </source>
</evidence>
<feature type="region of interest" description="Disordered" evidence="8">
    <location>
        <begin position="66"/>
        <end position="116"/>
    </location>
</feature>
<reference evidence="10 11" key="1">
    <citation type="submission" date="2019-06" db="EMBL/GenBank/DDBJ databases">
        <title>Draft genome sequence of the filamentous fungus Phialemoniopsis curvata isolated from diesel fuel.</title>
        <authorList>
            <person name="Varaljay V.A."/>
            <person name="Lyon W.J."/>
            <person name="Crouch A.L."/>
            <person name="Drake C.E."/>
            <person name="Hollomon J.M."/>
            <person name="Nadeau L.J."/>
            <person name="Nunn H.S."/>
            <person name="Stevenson B.S."/>
            <person name="Bojanowski C.L."/>
            <person name="Crookes-Goodson W.J."/>
        </authorList>
    </citation>
    <scope>NUCLEOTIDE SEQUENCE [LARGE SCALE GENOMIC DNA]</scope>
    <source>
        <strain evidence="10 11">D216</strain>
    </source>
</reference>
<feature type="compositionally biased region" description="Low complexity" evidence="8">
    <location>
        <begin position="76"/>
        <end position="88"/>
    </location>
</feature>
<dbReference type="RefSeq" id="XP_030989545.1">
    <property type="nucleotide sequence ID" value="XM_031133148.1"/>
</dbReference>
<dbReference type="InterPro" id="IPR007219">
    <property type="entry name" value="XnlR_reg_dom"/>
</dbReference>
<dbReference type="EMBL" id="SKBQ01000085">
    <property type="protein sequence ID" value="TPX07834.1"/>
    <property type="molecule type" value="Genomic_DNA"/>
</dbReference>
<feature type="region of interest" description="Disordered" evidence="8">
    <location>
        <begin position="581"/>
        <end position="604"/>
    </location>
</feature>
<accession>A0A507ANE4</accession>
<dbReference type="GO" id="GO:0006351">
    <property type="term" value="P:DNA-templated transcription"/>
    <property type="evidence" value="ECO:0007669"/>
    <property type="project" value="InterPro"/>
</dbReference>
<dbReference type="PANTHER" id="PTHR31313:SF83">
    <property type="entry name" value="ZN(II)2CYS6 TRANSCRIPTION FACTOR (EUROFUNG)"/>
    <property type="match status" value="1"/>
</dbReference>
<comment type="caution">
    <text evidence="10">The sequence shown here is derived from an EMBL/GenBank/DDBJ whole genome shotgun (WGS) entry which is preliminary data.</text>
</comment>